<dbReference type="InterPro" id="IPR029058">
    <property type="entry name" value="AB_hydrolase_fold"/>
</dbReference>
<feature type="domain" description="AB hydrolase-1" evidence="1">
    <location>
        <begin position="34"/>
        <end position="334"/>
    </location>
</feature>
<dbReference type="OrthoDB" id="3251587at2759"/>
<evidence type="ECO:0000259" key="1">
    <source>
        <dbReference type="Pfam" id="PF12697"/>
    </source>
</evidence>
<keyword evidence="3" id="KW-1185">Reference proteome</keyword>
<evidence type="ECO:0000313" key="3">
    <source>
        <dbReference type="Proteomes" id="UP000256964"/>
    </source>
</evidence>
<gene>
    <name evidence="2" type="ORF">OH76DRAFT_149425</name>
</gene>
<dbReference type="Proteomes" id="UP000256964">
    <property type="component" value="Unassembled WGS sequence"/>
</dbReference>
<accession>A0A371CNZ7</accession>
<organism evidence="2 3">
    <name type="scientific">Lentinus brumalis</name>
    <dbReference type="NCBI Taxonomy" id="2498619"/>
    <lineage>
        <taxon>Eukaryota</taxon>
        <taxon>Fungi</taxon>
        <taxon>Dikarya</taxon>
        <taxon>Basidiomycota</taxon>
        <taxon>Agaricomycotina</taxon>
        <taxon>Agaricomycetes</taxon>
        <taxon>Polyporales</taxon>
        <taxon>Polyporaceae</taxon>
        <taxon>Lentinus</taxon>
    </lineage>
</organism>
<evidence type="ECO:0000313" key="2">
    <source>
        <dbReference type="EMBL" id="RDX42020.1"/>
    </source>
</evidence>
<sequence length="346" mass="38040">MPTITVDDNGTELAYLDSGVPSAFPDSYVTIFAIHGIVFGFHIYDELLGLAQESSDIRLVAISRRGYPGSTPFGPDEIANLTTGDDHLKESFLRARGSEVATFIDKFIDEFHLPPVSADGHSGGIALMGWSLGCSVALSVVSHMDTYPQRVQTRLGAYLRALILHETTQVALGLPPAPKSWTPQYDTSIAPDQALRIGVQWLTSYFRHGDLSTRSLEVLEYVVPATFRPPSIFTMSDAEVSQIVSYDLVGPDATWYMASRTQLRKSYERACFDPSVRARVPYMKAWIVVGDDTLAFAIGAAWAVEADNNRIGSGSAVKIKWINGTNHFTQWDDPSLALQTFKEVVV</sequence>
<proteinExistence type="predicted"/>
<dbReference type="InterPro" id="IPR000073">
    <property type="entry name" value="AB_hydrolase_1"/>
</dbReference>
<reference evidence="2 3" key="1">
    <citation type="journal article" date="2018" name="Biotechnol. Biofuels">
        <title>Integrative visual omics of the white-rot fungus Polyporus brumalis exposes the biotechnological potential of its oxidative enzymes for delignifying raw plant biomass.</title>
        <authorList>
            <person name="Miyauchi S."/>
            <person name="Rancon A."/>
            <person name="Drula E."/>
            <person name="Hage H."/>
            <person name="Chaduli D."/>
            <person name="Favel A."/>
            <person name="Grisel S."/>
            <person name="Henrissat B."/>
            <person name="Herpoel-Gimbert I."/>
            <person name="Ruiz-Duenas F.J."/>
            <person name="Chevret D."/>
            <person name="Hainaut M."/>
            <person name="Lin J."/>
            <person name="Wang M."/>
            <person name="Pangilinan J."/>
            <person name="Lipzen A."/>
            <person name="Lesage-Meessen L."/>
            <person name="Navarro D."/>
            <person name="Riley R."/>
            <person name="Grigoriev I.V."/>
            <person name="Zhou S."/>
            <person name="Raouche S."/>
            <person name="Rosso M.N."/>
        </authorList>
    </citation>
    <scope>NUCLEOTIDE SEQUENCE [LARGE SCALE GENOMIC DNA]</scope>
    <source>
        <strain evidence="2 3">BRFM 1820</strain>
    </source>
</reference>
<dbReference type="Gene3D" id="3.40.50.1820">
    <property type="entry name" value="alpha/beta hydrolase"/>
    <property type="match status" value="1"/>
</dbReference>
<protein>
    <submittedName>
        <fullName evidence="2">Alpha/beta-hydrolase</fullName>
    </submittedName>
</protein>
<dbReference type="Pfam" id="PF12697">
    <property type="entry name" value="Abhydrolase_6"/>
    <property type="match status" value="1"/>
</dbReference>
<name>A0A371CNZ7_9APHY</name>
<dbReference type="EMBL" id="KZ857495">
    <property type="protein sequence ID" value="RDX42020.1"/>
    <property type="molecule type" value="Genomic_DNA"/>
</dbReference>
<dbReference type="SUPFAM" id="SSF53474">
    <property type="entry name" value="alpha/beta-Hydrolases"/>
    <property type="match status" value="1"/>
</dbReference>
<dbReference type="AlphaFoldDB" id="A0A371CNZ7"/>